<dbReference type="InterPro" id="IPR006461">
    <property type="entry name" value="PLAC_motif_containing"/>
</dbReference>
<keyword evidence="1" id="KW-0472">Membrane</keyword>
<feature type="transmembrane region" description="Helical" evidence="1">
    <location>
        <begin position="103"/>
        <end position="123"/>
    </location>
</feature>
<keyword evidence="1" id="KW-0812">Transmembrane</keyword>
<dbReference type="AlphaFoldDB" id="A0AAD5MHP8"/>
<dbReference type="Proteomes" id="UP001209570">
    <property type="component" value="Unassembled WGS sequence"/>
</dbReference>
<proteinExistence type="predicted"/>
<name>A0AAD5MHP8_PYTIN</name>
<dbReference type="EMBL" id="JAKCXM010000013">
    <property type="protein sequence ID" value="KAJ0408234.1"/>
    <property type="molecule type" value="Genomic_DNA"/>
</dbReference>
<evidence type="ECO:0000256" key="1">
    <source>
        <dbReference type="SAM" id="Phobius"/>
    </source>
</evidence>
<comment type="caution">
    <text evidence="2">The sequence shown here is derived from an EMBL/GenBank/DDBJ whole genome shotgun (WGS) entry which is preliminary data.</text>
</comment>
<keyword evidence="3" id="KW-1185">Reference proteome</keyword>
<evidence type="ECO:0000313" key="3">
    <source>
        <dbReference type="Proteomes" id="UP001209570"/>
    </source>
</evidence>
<dbReference type="Pfam" id="PF04749">
    <property type="entry name" value="PLAC8"/>
    <property type="match status" value="1"/>
</dbReference>
<dbReference type="PANTHER" id="PTHR15907">
    <property type="entry name" value="DUF614 FAMILY PROTEIN-RELATED"/>
    <property type="match status" value="1"/>
</dbReference>
<gene>
    <name evidence="2" type="ORF">P43SY_004392</name>
</gene>
<organism evidence="2 3">
    <name type="scientific">Pythium insidiosum</name>
    <name type="common">Pythiosis disease agent</name>
    <dbReference type="NCBI Taxonomy" id="114742"/>
    <lineage>
        <taxon>Eukaryota</taxon>
        <taxon>Sar</taxon>
        <taxon>Stramenopiles</taxon>
        <taxon>Oomycota</taxon>
        <taxon>Peronosporomycetes</taxon>
        <taxon>Pythiales</taxon>
        <taxon>Pythiaceae</taxon>
        <taxon>Pythium</taxon>
    </lineage>
</organism>
<evidence type="ECO:0008006" key="4">
    <source>
        <dbReference type="Google" id="ProtNLM"/>
    </source>
</evidence>
<evidence type="ECO:0000313" key="2">
    <source>
        <dbReference type="EMBL" id="KAJ0408234.1"/>
    </source>
</evidence>
<feature type="transmembrane region" description="Helical" evidence="1">
    <location>
        <begin position="78"/>
        <end position="97"/>
    </location>
</feature>
<dbReference type="NCBIfam" id="TIGR01571">
    <property type="entry name" value="A_thal_Cys_rich"/>
    <property type="match status" value="1"/>
</dbReference>
<protein>
    <recommendedName>
        <fullName evidence="4">Transmembrane protein</fullName>
    </recommendedName>
</protein>
<accession>A0AAD5MHP8</accession>
<sequence>MNTEYVSVDNDKPIEVSVSAYHDQAQYQTNDIAVGAWDAKIFGCFDHLVPNCCMVTFLPCVAVAQISHRINLFPYSHVLLAFLAIWVINVVFSTAFVTVVPAVLAHLVSLVMLALALGFSWYLRATVRARFQLPGSAVEDVLLSLCCSCCSVAQMATHVKSYKPGSCDFGPPDTLPAFE</sequence>
<reference evidence="2" key="1">
    <citation type="submission" date="2021-12" db="EMBL/GenBank/DDBJ databases">
        <title>Prjna785345.</title>
        <authorList>
            <person name="Rujirawat T."/>
            <person name="Krajaejun T."/>
        </authorList>
    </citation>
    <scope>NUCLEOTIDE SEQUENCE</scope>
    <source>
        <strain evidence="2">Pi057C3</strain>
    </source>
</reference>
<keyword evidence="1" id="KW-1133">Transmembrane helix</keyword>